<dbReference type="RefSeq" id="WP_127054653.1">
    <property type="nucleotide sequence ID" value="NZ_RSCM01000008.1"/>
</dbReference>
<feature type="region of interest" description="Disordered" evidence="5">
    <location>
        <begin position="406"/>
        <end position="433"/>
    </location>
</feature>
<dbReference type="EMBL" id="RSCM01000008">
    <property type="protein sequence ID" value="RUS96063.1"/>
    <property type="molecule type" value="Genomic_DNA"/>
</dbReference>
<dbReference type="PANTHER" id="PTHR43140:SF1">
    <property type="entry name" value="TYPE I RESTRICTION ENZYME ECOKI SPECIFICITY SUBUNIT"/>
    <property type="match status" value="1"/>
</dbReference>
<dbReference type="CDD" id="cd17267">
    <property type="entry name" value="RMtype1_S_EcoAO83I-TRD1-CR1_like"/>
    <property type="match status" value="1"/>
</dbReference>
<dbReference type="SUPFAM" id="SSF116734">
    <property type="entry name" value="DNA methylase specificity domain"/>
    <property type="match status" value="2"/>
</dbReference>
<dbReference type="Pfam" id="PF01420">
    <property type="entry name" value="Methylase_S"/>
    <property type="match status" value="2"/>
</dbReference>
<dbReference type="AlphaFoldDB" id="A0A3S1ANE1"/>
<evidence type="ECO:0000259" key="6">
    <source>
        <dbReference type="Pfam" id="PF01420"/>
    </source>
</evidence>
<dbReference type="Proteomes" id="UP000276103">
    <property type="component" value="Unassembled WGS sequence"/>
</dbReference>
<protein>
    <recommendedName>
        <fullName evidence="6">Type I restriction modification DNA specificity domain-containing protein</fullName>
    </recommendedName>
</protein>
<evidence type="ECO:0000313" key="7">
    <source>
        <dbReference type="EMBL" id="RUS96063.1"/>
    </source>
</evidence>
<dbReference type="Gene3D" id="3.90.220.20">
    <property type="entry name" value="DNA methylase specificity domains"/>
    <property type="match status" value="2"/>
</dbReference>
<dbReference type="InterPro" id="IPR044946">
    <property type="entry name" value="Restrct_endonuc_typeI_TRD_sf"/>
</dbReference>
<sequence length="495" mass="55663">MSQYPSSWMEVTLGEILEFNYGKSLPNRIRSGTGFPIYGSNGVIGHHHSALTDGETLIIGRKGSVGEVHISPTPCFPIDTTYYVDQFHDMPARYWLYQLKNLRLNQLNKSTAIPGLNREDAYSTKVTLAPLNEQKRIADELDALLTLVDTCREKLNRISLLLKRFRQAVINAAISGQLTEDLGDVSLSSQWQRVSLSEICLSITDGDHQAPPQTKHGIPFITISAINDGRLRIDKATRFVPSVYFEQISASRKPEMGDILFSVTGSLGISAPVDTSEPFTFQRHIAILKPDLSRILSNFLLYSLSTEEIKRQALSMATGTAQLTIPLSALKALMINIPDREKQDEIVSRVEALLAYADRLESRYKAACVQVGRLTPALLAKAFRGELIPQNSNDEPASVLLERIRTQREAKPAQPKRSQASRKSTMTKMTKESVKEVIRQLPKERFSFDELYEEIPGDYNSLKDILFDLLSETKPSLTQVFDQQERAMRFIWEGK</sequence>
<keyword evidence="8" id="KW-1185">Reference proteome</keyword>
<accession>A0A3S1ANE1</accession>
<dbReference type="CDD" id="cd17246">
    <property type="entry name" value="RMtype1_S_SonII-TRD2-CR2_like"/>
    <property type="match status" value="1"/>
</dbReference>
<proteinExistence type="inferred from homology"/>
<dbReference type="GO" id="GO:0009307">
    <property type="term" value="P:DNA restriction-modification system"/>
    <property type="evidence" value="ECO:0007669"/>
    <property type="project" value="UniProtKB-KW"/>
</dbReference>
<keyword evidence="2" id="KW-0680">Restriction system</keyword>
<dbReference type="GO" id="GO:0003677">
    <property type="term" value="F:DNA binding"/>
    <property type="evidence" value="ECO:0007669"/>
    <property type="project" value="UniProtKB-KW"/>
</dbReference>
<name>A0A3S1ANE1_ANAVA</name>
<evidence type="ECO:0000256" key="1">
    <source>
        <dbReference type="ARBA" id="ARBA00010923"/>
    </source>
</evidence>
<gene>
    <name evidence="7" type="ORF">DSM107003_27250</name>
</gene>
<evidence type="ECO:0000313" key="8">
    <source>
        <dbReference type="Proteomes" id="UP000276103"/>
    </source>
</evidence>
<dbReference type="PANTHER" id="PTHR43140">
    <property type="entry name" value="TYPE-1 RESTRICTION ENZYME ECOKI SPECIFICITY PROTEIN"/>
    <property type="match status" value="1"/>
</dbReference>
<feature type="compositionally biased region" description="Polar residues" evidence="5">
    <location>
        <begin position="416"/>
        <end position="428"/>
    </location>
</feature>
<evidence type="ECO:0000256" key="3">
    <source>
        <dbReference type="ARBA" id="ARBA00023125"/>
    </source>
</evidence>
<evidence type="ECO:0000256" key="4">
    <source>
        <dbReference type="ARBA" id="ARBA00038652"/>
    </source>
</evidence>
<dbReference type="InterPro" id="IPR000055">
    <property type="entry name" value="Restrct_endonuc_typeI_TRD"/>
</dbReference>
<dbReference type="OrthoDB" id="9815652at2"/>
<comment type="subunit">
    <text evidence="4">The methyltransferase is composed of M and S polypeptides.</text>
</comment>
<feature type="domain" description="Type I restriction modification DNA specificity" evidence="6">
    <location>
        <begin position="190"/>
        <end position="362"/>
    </location>
</feature>
<reference evidence="7 8" key="1">
    <citation type="journal article" date="2019" name="Genome Biol. Evol.">
        <title>Day and night: Metabolic profiles and evolutionary relationships of six axenic non-marine cyanobacteria.</title>
        <authorList>
            <person name="Will S.E."/>
            <person name="Henke P."/>
            <person name="Boedeker C."/>
            <person name="Huang S."/>
            <person name="Brinkmann H."/>
            <person name="Rohde M."/>
            <person name="Jarek M."/>
            <person name="Friedl T."/>
            <person name="Seufert S."/>
            <person name="Schumacher M."/>
            <person name="Overmann J."/>
            <person name="Neumann-Schaal M."/>
            <person name="Petersen J."/>
        </authorList>
    </citation>
    <scope>NUCLEOTIDE SEQUENCE [LARGE SCALE GENOMIC DNA]</scope>
    <source>
        <strain evidence="7 8">SAG 1403-4b</strain>
    </source>
</reference>
<dbReference type="InterPro" id="IPR051212">
    <property type="entry name" value="Type-I_RE_S_subunit"/>
</dbReference>
<organism evidence="7 8">
    <name type="scientific">Trichormus variabilis SAG 1403-4b</name>
    <dbReference type="NCBI Taxonomy" id="447716"/>
    <lineage>
        <taxon>Bacteria</taxon>
        <taxon>Bacillati</taxon>
        <taxon>Cyanobacteriota</taxon>
        <taxon>Cyanophyceae</taxon>
        <taxon>Nostocales</taxon>
        <taxon>Nostocaceae</taxon>
        <taxon>Trichormus</taxon>
    </lineage>
</organism>
<feature type="domain" description="Type I restriction modification DNA specificity" evidence="6">
    <location>
        <begin position="5"/>
        <end position="158"/>
    </location>
</feature>
<keyword evidence="3" id="KW-0238">DNA-binding</keyword>
<comment type="caution">
    <text evidence="7">The sequence shown here is derived from an EMBL/GenBank/DDBJ whole genome shotgun (WGS) entry which is preliminary data.</text>
</comment>
<evidence type="ECO:0000256" key="2">
    <source>
        <dbReference type="ARBA" id="ARBA00022747"/>
    </source>
</evidence>
<comment type="similarity">
    <text evidence="1">Belongs to the type-I restriction system S methylase family.</text>
</comment>
<evidence type="ECO:0000256" key="5">
    <source>
        <dbReference type="SAM" id="MobiDB-lite"/>
    </source>
</evidence>